<evidence type="ECO:0000256" key="7">
    <source>
        <dbReference type="ARBA" id="ARBA00023136"/>
    </source>
</evidence>
<feature type="transmembrane region" description="Helical" evidence="9">
    <location>
        <begin position="76"/>
        <end position="106"/>
    </location>
</feature>
<comment type="similarity">
    <text evidence="3">Belongs to the oleosin family.</text>
</comment>
<evidence type="ECO:0000256" key="8">
    <source>
        <dbReference type="SAM" id="MobiDB-lite"/>
    </source>
</evidence>
<reference evidence="10 11" key="1">
    <citation type="submission" date="2020-08" db="EMBL/GenBank/DDBJ databases">
        <title>Plant Genome Project.</title>
        <authorList>
            <person name="Zhang R.-G."/>
        </authorList>
    </citation>
    <scope>NUCLEOTIDE SEQUENCE [LARGE SCALE GENOMIC DNA]</scope>
    <source>
        <tissue evidence="10">Rhizome</tissue>
    </source>
</reference>
<proteinExistence type="inferred from homology"/>
<dbReference type="GO" id="GO:0019915">
    <property type="term" value="P:lipid storage"/>
    <property type="evidence" value="ECO:0007669"/>
    <property type="project" value="TreeGrafter"/>
</dbReference>
<name>A0A8J5L0F0_ZINOF</name>
<organism evidence="10 11">
    <name type="scientific">Zingiber officinale</name>
    <name type="common">Ginger</name>
    <name type="synonym">Amomum zingiber</name>
    <dbReference type="NCBI Taxonomy" id="94328"/>
    <lineage>
        <taxon>Eukaryota</taxon>
        <taxon>Viridiplantae</taxon>
        <taxon>Streptophyta</taxon>
        <taxon>Embryophyta</taxon>
        <taxon>Tracheophyta</taxon>
        <taxon>Spermatophyta</taxon>
        <taxon>Magnoliopsida</taxon>
        <taxon>Liliopsida</taxon>
        <taxon>Zingiberales</taxon>
        <taxon>Zingiberaceae</taxon>
        <taxon>Zingiber</taxon>
    </lineage>
</organism>
<comment type="subcellular location">
    <subcellularLocation>
        <location evidence="2">Lipid droplet</location>
    </subcellularLocation>
    <subcellularLocation>
        <location evidence="1">Membrane</location>
        <topology evidence="1">Multi-pass membrane protein</topology>
    </subcellularLocation>
</comment>
<dbReference type="GO" id="GO:0009791">
    <property type="term" value="P:post-embryonic development"/>
    <property type="evidence" value="ECO:0007669"/>
    <property type="project" value="UniProtKB-ARBA"/>
</dbReference>
<evidence type="ECO:0000256" key="9">
    <source>
        <dbReference type="SAM" id="Phobius"/>
    </source>
</evidence>
<dbReference type="GO" id="GO:0012511">
    <property type="term" value="C:monolayer-surrounded lipid storage body"/>
    <property type="evidence" value="ECO:0007669"/>
    <property type="project" value="InterPro"/>
</dbReference>
<evidence type="ECO:0000313" key="10">
    <source>
        <dbReference type="EMBL" id="KAG6496766.1"/>
    </source>
</evidence>
<dbReference type="Pfam" id="PF01277">
    <property type="entry name" value="Oleosin"/>
    <property type="match status" value="1"/>
</dbReference>
<gene>
    <name evidence="10" type="ORF">ZIOFF_044638</name>
</gene>
<accession>A0A8J5L0F0</accession>
<evidence type="ECO:0000256" key="1">
    <source>
        <dbReference type="ARBA" id="ARBA00004141"/>
    </source>
</evidence>
<dbReference type="GO" id="GO:0016020">
    <property type="term" value="C:membrane"/>
    <property type="evidence" value="ECO:0007669"/>
    <property type="project" value="UniProtKB-SubCell"/>
</dbReference>
<feature type="transmembrane region" description="Helical" evidence="9">
    <location>
        <begin position="118"/>
        <end position="144"/>
    </location>
</feature>
<dbReference type="GO" id="GO:0048608">
    <property type="term" value="P:reproductive structure development"/>
    <property type="evidence" value="ECO:0007669"/>
    <property type="project" value="UniProtKB-ARBA"/>
</dbReference>
<evidence type="ECO:0000256" key="5">
    <source>
        <dbReference type="ARBA" id="ARBA00022692"/>
    </source>
</evidence>
<feature type="region of interest" description="Disordered" evidence="8">
    <location>
        <begin position="38"/>
        <end position="57"/>
    </location>
</feature>
<keyword evidence="11" id="KW-1185">Reference proteome</keyword>
<comment type="caution">
    <text evidence="10">The sequence shown here is derived from an EMBL/GenBank/DDBJ whole genome shotgun (WGS) entry which is preliminary data.</text>
</comment>
<dbReference type="EMBL" id="JACMSC010000012">
    <property type="protein sequence ID" value="KAG6496766.1"/>
    <property type="molecule type" value="Genomic_DNA"/>
</dbReference>
<evidence type="ECO:0000256" key="3">
    <source>
        <dbReference type="ARBA" id="ARBA00010858"/>
    </source>
</evidence>
<dbReference type="InterPro" id="IPR000136">
    <property type="entry name" value="Oleosin"/>
</dbReference>
<keyword evidence="4" id="KW-0551">Lipid droplet</keyword>
<sequence length="182" mass="18778">MQLLHYVSPRPFTHSPFISSSSLSLLFLLNAPLSMEEPTAGTGPASSPARPSATGSAVRPCPGGLRHRAPTSAQKLIGLLALLTSGGILLFLTGALTLVFLGPAALLTSPIWAPPVAIAFLVTSVAVPACAFAAAGVAGAAWVYRYAKGWRAAGFDRVDYARRGREFGGHSKSRPKDAAPGA</sequence>
<keyword evidence="7 9" id="KW-0472">Membrane</keyword>
<evidence type="ECO:0008006" key="12">
    <source>
        <dbReference type="Google" id="ProtNLM"/>
    </source>
</evidence>
<dbReference type="PANTHER" id="PTHR33203:SF4">
    <property type="entry name" value="F27J15.22"/>
    <property type="match status" value="1"/>
</dbReference>
<keyword evidence="5 9" id="KW-0812">Transmembrane</keyword>
<evidence type="ECO:0000256" key="4">
    <source>
        <dbReference type="ARBA" id="ARBA00022677"/>
    </source>
</evidence>
<keyword evidence="6 9" id="KW-1133">Transmembrane helix</keyword>
<dbReference type="PANTHER" id="PTHR33203">
    <property type="entry name" value="OLEOSIN"/>
    <property type="match status" value="1"/>
</dbReference>
<evidence type="ECO:0000256" key="2">
    <source>
        <dbReference type="ARBA" id="ARBA00004502"/>
    </source>
</evidence>
<protein>
    <recommendedName>
        <fullName evidence="12">Oleosin</fullName>
    </recommendedName>
</protein>
<evidence type="ECO:0000256" key="6">
    <source>
        <dbReference type="ARBA" id="ARBA00022989"/>
    </source>
</evidence>
<evidence type="ECO:0000313" key="11">
    <source>
        <dbReference type="Proteomes" id="UP000734854"/>
    </source>
</evidence>
<dbReference type="AlphaFoldDB" id="A0A8J5L0F0"/>
<dbReference type="Proteomes" id="UP000734854">
    <property type="component" value="Unassembled WGS sequence"/>
</dbReference>